<accession>A0AAD7XJ44</accession>
<organism evidence="1 2">
    <name type="scientific">Chrysophaeum taylorii</name>
    <dbReference type="NCBI Taxonomy" id="2483200"/>
    <lineage>
        <taxon>Eukaryota</taxon>
        <taxon>Sar</taxon>
        <taxon>Stramenopiles</taxon>
        <taxon>Ochrophyta</taxon>
        <taxon>Pelagophyceae</taxon>
        <taxon>Pelagomonadales</taxon>
        <taxon>Pelagomonadaceae</taxon>
        <taxon>Chrysophaeum</taxon>
    </lineage>
</organism>
<dbReference type="Proteomes" id="UP001230188">
    <property type="component" value="Unassembled WGS sequence"/>
</dbReference>
<comment type="caution">
    <text evidence="1">The sequence shown here is derived from an EMBL/GenBank/DDBJ whole genome shotgun (WGS) entry which is preliminary data.</text>
</comment>
<evidence type="ECO:0000313" key="1">
    <source>
        <dbReference type="EMBL" id="KAJ8603832.1"/>
    </source>
</evidence>
<evidence type="ECO:0000313" key="2">
    <source>
        <dbReference type="Proteomes" id="UP001230188"/>
    </source>
</evidence>
<dbReference type="AlphaFoldDB" id="A0AAD7XJ44"/>
<reference evidence="1" key="1">
    <citation type="submission" date="2023-01" db="EMBL/GenBank/DDBJ databases">
        <title>Metagenome sequencing of chrysophaentin producing Chrysophaeum taylorii.</title>
        <authorList>
            <person name="Davison J."/>
            <person name="Bewley C."/>
        </authorList>
    </citation>
    <scope>NUCLEOTIDE SEQUENCE</scope>
    <source>
        <strain evidence="1">NIES-1699</strain>
    </source>
</reference>
<keyword evidence="2" id="KW-1185">Reference proteome</keyword>
<sequence length="460" mass="51112">MILGLEHGVLMHRGIMCTDENGDVEELLEHVLWYVPAGDDAGRRLERLRLVESLLAFGSAFSSKGERVDTVLLSTSRYVFVEVEAEVWLVWAVSVEAEPAAVQSLMVQAYDAWALFEGRILESFPLDAVGELAAARKAARKARERGETVDEARVEDAVAASPTTRTREALARRFARVPRDASAANSLDDMVGFEHCGAEPMTFLAAHRAQRELANFLPIVQSTLFYRSSILWTGLDVAETLPLYQRVLRTTPQQRGFAPSPVDDRPIWRVRLGAAKLPHPLDHSNWVLATRDGPDLSPLETRAAVYRLADLTAILFFHRDTLDLSDLQHRLDASLTPLVAALKHRAPRPRGSPVEGCDFVYFNRGNVSLKLGFEEALPPPALRSLDDAHRAFMSVDGPTNNNIQEVAIPLPARSGWLIAKHYHKRLIFLLLDARYADFRDAVDVLRGLKAGLLSNIAVLP</sequence>
<name>A0AAD7XJ44_9STRA</name>
<protein>
    <recommendedName>
        <fullName evidence="3">CCZ1/INTU/HSP4 first Longin domain-containing protein</fullName>
    </recommendedName>
</protein>
<proteinExistence type="predicted"/>
<dbReference type="EMBL" id="JAQMWT010000344">
    <property type="protein sequence ID" value="KAJ8603832.1"/>
    <property type="molecule type" value="Genomic_DNA"/>
</dbReference>
<gene>
    <name evidence="1" type="ORF">CTAYLR_000266</name>
</gene>
<evidence type="ECO:0008006" key="3">
    <source>
        <dbReference type="Google" id="ProtNLM"/>
    </source>
</evidence>